<evidence type="ECO:0000256" key="2">
    <source>
        <dbReference type="ARBA" id="ARBA00007787"/>
    </source>
</evidence>
<organism evidence="9 10">
    <name type="scientific">Novosphingobium sediminicola</name>
    <dbReference type="NCBI Taxonomy" id="563162"/>
    <lineage>
        <taxon>Bacteria</taxon>
        <taxon>Pseudomonadati</taxon>
        <taxon>Pseudomonadota</taxon>
        <taxon>Alphaproteobacteria</taxon>
        <taxon>Sphingomonadales</taxon>
        <taxon>Sphingomonadaceae</taxon>
        <taxon>Novosphingobium</taxon>
    </lineage>
</organism>
<keyword evidence="6 7" id="KW-0676">Redox-active center</keyword>
<dbReference type="Gene3D" id="3.40.30.10">
    <property type="entry name" value="Glutaredoxin"/>
    <property type="match status" value="1"/>
</dbReference>
<dbReference type="GO" id="GO:0015035">
    <property type="term" value="F:protein-disulfide reductase activity"/>
    <property type="evidence" value="ECO:0007669"/>
    <property type="project" value="TreeGrafter"/>
</dbReference>
<dbReference type="GO" id="GO:0015038">
    <property type="term" value="F:glutathione disulfide oxidoreductase activity"/>
    <property type="evidence" value="ECO:0007669"/>
    <property type="project" value="UniProtKB-UniRule"/>
</dbReference>
<sequence length="87" mass="9523">MTTPKVEIYTQWGCPYCVRAKALLDSKNVAYTEIDVTMDTAKRREMAERNPGARTVPQVFVNDQALGGSDDIHALDAAGKLDPLLGL</sequence>
<feature type="domain" description="Glutaredoxin" evidence="8">
    <location>
        <begin position="6"/>
        <end position="64"/>
    </location>
</feature>
<dbReference type="SUPFAM" id="SSF52833">
    <property type="entry name" value="Thioredoxin-like"/>
    <property type="match status" value="1"/>
</dbReference>
<reference evidence="9 10" key="1">
    <citation type="submission" date="2020-08" db="EMBL/GenBank/DDBJ databases">
        <title>Genomic Encyclopedia of Type Strains, Phase IV (KMG-IV): sequencing the most valuable type-strain genomes for metagenomic binning, comparative biology and taxonomic classification.</title>
        <authorList>
            <person name="Goeker M."/>
        </authorList>
    </citation>
    <scope>NUCLEOTIDE SEQUENCE [LARGE SCALE GENOMIC DNA]</scope>
    <source>
        <strain evidence="9 10">DSM 27057</strain>
    </source>
</reference>
<keyword evidence="4 7" id="KW-0249">Electron transport</keyword>
<evidence type="ECO:0000259" key="8">
    <source>
        <dbReference type="Pfam" id="PF00462"/>
    </source>
</evidence>
<protein>
    <recommendedName>
        <fullName evidence="7">Glutaredoxin</fullName>
    </recommendedName>
</protein>
<dbReference type="PROSITE" id="PS51354">
    <property type="entry name" value="GLUTAREDOXIN_2"/>
    <property type="match status" value="1"/>
</dbReference>
<comment type="function">
    <text evidence="1 7">Has a glutathione-disulfide oxidoreductase activity in the presence of NADPH and glutathione reductase. Reduces low molecular weight disulfides and proteins.</text>
</comment>
<keyword evidence="10" id="KW-1185">Reference proteome</keyword>
<dbReference type="Pfam" id="PF00462">
    <property type="entry name" value="Glutaredoxin"/>
    <property type="match status" value="1"/>
</dbReference>
<proteinExistence type="inferred from homology"/>
<dbReference type="InterPro" id="IPR002109">
    <property type="entry name" value="Glutaredoxin"/>
</dbReference>
<keyword evidence="3 7" id="KW-0813">Transport</keyword>
<dbReference type="PANTHER" id="PTHR46679:SF1">
    <property type="entry name" value="GLUTAREDOXIN-2, MITOCHONDRIAL"/>
    <property type="match status" value="1"/>
</dbReference>
<keyword evidence="7" id="KW-0963">Cytoplasm</keyword>
<evidence type="ECO:0000313" key="9">
    <source>
        <dbReference type="EMBL" id="MBB3953095.1"/>
    </source>
</evidence>
<evidence type="ECO:0000256" key="6">
    <source>
        <dbReference type="ARBA" id="ARBA00023284"/>
    </source>
</evidence>
<dbReference type="NCBIfam" id="TIGR02181">
    <property type="entry name" value="GRX_bact"/>
    <property type="match status" value="1"/>
</dbReference>
<dbReference type="InterPro" id="IPR036249">
    <property type="entry name" value="Thioredoxin-like_sf"/>
</dbReference>
<dbReference type="InterPro" id="IPR014025">
    <property type="entry name" value="Glutaredoxin_subgr"/>
</dbReference>
<gene>
    <name evidence="9" type="ORF">GGR38_000007</name>
</gene>
<name>A0A7W6G4K4_9SPHN</name>
<accession>A0A7W6G4K4</accession>
<dbReference type="InterPro" id="IPR011900">
    <property type="entry name" value="GRX_bact"/>
</dbReference>
<keyword evidence="5" id="KW-1015">Disulfide bond</keyword>
<comment type="similarity">
    <text evidence="2 7">Belongs to the glutaredoxin family.</text>
</comment>
<comment type="caution">
    <text evidence="9">The sequence shown here is derived from an EMBL/GenBank/DDBJ whole genome shotgun (WGS) entry which is preliminary data.</text>
</comment>
<evidence type="ECO:0000256" key="4">
    <source>
        <dbReference type="ARBA" id="ARBA00022982"/>
    </source>
</evidence>
<evidence type="ECO:0000256" key="5">
    <source>
        <dbReference type="ARBA" id="ARBA00023157"/>
    </source>
</evidence>
<dbReference type="Proteomes" id="UP000548867">
    <property type="component" value="Unassembled WGS sequence"/>
</dbReference>
<evidence type="ECO:0000256" key="1">
    <source>
        <dbReference type="ARBA" id="ARBA00002549"/>
    </source>
</evidence>
<dbReference type="EMBL" id="JACIDX010000001">
    <property type="protein sequence ID" value="MBB3953095.1"/>
    <property type="molecule type" value="Genomic_DNA"/>
</dbReference>
<dbReference type="CDD" id="cd03418">
    <property type="entry name" value="GRX_GRXb_1_3_like"/>
    <property type="match status" value="1"/>
</dbReference>
<dbReference type="PROSITE" id="PS00195">
    <property type="entry name" value="GLUTAREDOXIN_1"/>
    <property type="match status" value="1"/>
</dbReference>
<dbReference type="AlphaFoldDB" id="A0A7W6G4K4"/>
<dbReference type="GO" id="GO:0045454">
    <property type="term" value="P:cell redox homeostasis"/>
    <property type="evidence" value="ECO:0007669"/>
    <property type="project" value="InterPro"/>
</dbReference>
<dbReference type="RefSeq" id="WP_183621519.1">
    <property type="nucleotide sequence ID" value="NZ_JACIDX010000001.1"/>
</dbReference>
<dbReference type="PANTHER" id="PTHR46679">
    <property type="match status" value="1"/>
</dbReference>
<evidence type="ECO:0000256" key="7">
    <source>
        <dbReference type="RuleBase" id="RU364065"/>
    </source>
</evidence>
<evidence type="ECO:0000313" key="10">
    <source>
        <dbReference type="Proteomes" id="UP000548867"/>
    </source>
</evidence>
<dbReference type="PRINTS" id="PR00160">
    <property type="entry name" value="GLUTAREDOXIN"/>
</dbReference>
<evidence type="ECO:0000256" key="3">
    <source>
        <dbReference type="ARBA" id="ARBA00022448"/>
    </source>
</evidence>
<dbReference type="InterPro" id="IPR011767">
    <property type="entry name" value="GLR_AS"/>
</dbReference>